<comment type="caution">
    <text evidence="1">The sequence shown here is derived from an EMBL/GenBank/DDBJ whole genome shotgun (WGS) entry which is preliminary data.</text>
</comment>
<sequence length="34" mass="3584">MIKIRTLLAASSGAGTVPISGTGTGMWYNIFKKL</sequence>
<gene>
    <name evidence="1" type="ORF">L195_g061279</name>
</gene>
<accession>A0A2K3K8W0</accession>
<organism evidence="1 2">
    <name type="scientific">Trifolium pratense</name>
    <name type="common">Red clover</name>
    <dbReference type="NCBI Taxonomy" id="57577"/>
    <lineage>
        <taxon>Eukaryota</taxon>
        <taxon>Viridiplantae</taxon>
        <taxon>Streptophyta</taxon>
        <taxon>Embryophyta</taxon>
        <taxon>Tracheophyta</taxon>
        <taxon>Spermatophyta</taxon>
        <taxon>Magnoliopsida</taxon>
        <taxon>eudicotyledons</taxon>
        <taxon>Gunneridae</taxon>
        <taxon>Pentapetalae</taxon>
        <taxon>rosids</taxon>
        <taxon>fabids</taxon>
        <taxon>Fabales</taxon>
        <taxon>Fabaceae</taxon>
        <taxon>Papilionoideae</taxon>
        <taxon>50 kb inversion clade</taxon>
        <taxon>NPAAA clade</taxon>
        <taxon>Hologalegina</taxon>
        <taxon>IRL clade</taxon>
        <taxon>Trifolieae</taxon>
        <taxon>Trifolium</taxon>
    </lineage>
</organism>
<evidence type="ECO:0000313" key="2">
    <source>
        <dbReference type="Proteomes" id="UP000236291"/>
    </source>
</evidence>
<dbReference type="EMBL" id="ASHM01149855">
    <property type="protein sequence ID" value="PNX62714.1"/>
    <property type="molecule type" value="Genomic_DNA"/>
</dbReference>
<name>A0A2K3K8W0_TRIPR</name>
<dbReference type="AlphaFoldDB" id="A0A2K3K8W0"/>
<dbReference type="Proteomes" id="UP000236291">
    <property type="component" value="Unassembled WGS sequence"/>
</dbReference>
<feature type="non-terminal residue" evidence="1">
    <location>
        <position position="34"/>
    </location>
</feature>
<reference evidence="1 2" key="1">
    <citation type="journal article" date="2014" name="Am. J. Bot.">
        <title>Genome assembly and annotation for red clover (Trifolium pratense; Fabaceae).</title>
        <authorList>
            <person name="Istvanek J."/>
            <person name="Jaros M."/>
            <person name="Krenek A."/>
            <person name="Repkova J."/>
        </authorList>
    </citation>
    <scope>NUCLEOTIDE SEQUENCE [LARGE SCALE GENOMIC DNA]</scope>
    <source>
        <strain evidence="2">cv. Tatra</strain>
        <tissue evidence="1">Young leaves</tissue>
    </source>
</reference>
<reference evidence="1 2" key="2">
    <citation type="journal article" date="2017" name="Front. Plant Sci.">
        <title>Gene Classification and Mining of Molecular Markers Useful in Red Clover (Trifolium pratense) Breeding.</title>
        <authorList>
            <person name="Istvanek J."/>
            <person name="Dluhosova J."/>
            <person name="Dluhos P."/>
            <person name="Patkova L."/>
            <person name="Nedelnik J."/>
            <person name="Repkova J."/>
        </authorList>
    </citation>
    <scope>NUCLEOTIDE SEQUENCE [LARGE SCALE GENOMIC DNA]</scope>
    <source>
        <strain evidence="2">cv. Tatra</strain>
        <tissue evidence="1">Young leaves</tissue>
    </source>
</reference>
<protein>
    <submittedName>
        <fullName evidence="1">Uncharacterized protein</fullName>
    </submittedName>
</protein>
<proteinExistence type="predicted"/>
<evidence type="ECO:0000313" key="1">
    <source>
        <dbReference type="EMBL" id="PNX62714.1"/>
    </source>
</evidence>